<comment type="caution">
    <text evidence="2">The sequence shown here is derived from an EMBL/GenBank/DDBJ whole genome shotgun (WGS) entry which is preliminary data.</text>
</comment>
<organism evidence="2 3">
    <name type="scientific">Mycolicibacterium arseniciresistens</name>
    <dbReference type="NCBI Taxonomy" id="3062257"/>
    <lineage>
        <taxon>Bacteria</taxon>
        <taxon>Bacillati</taxon>
        <taxon>Actinomycetota</taxon>
        <taxon>Actinomycetes</taxon>
        <taxon>Mycobacteriales</taxon>
        <taxon>Mycobacteriaceae</taxon>
        <taxon>Mycolicibacterium</taxon>
    </lineage>
</organism>
<sequence length="200" mass="21191">MVQPLSADEWGDDEYAAFGKLLGAPGHQVPRAGSGHAYDPLKFPVVGLLARHPKLAEAFLTFNAYLLQRGELSTRLRELVILRVAYGHRSAFEWGQHVTMALAAGVTPQEINQIPRGAAAFVGIDGLVLTAADELVDAGTVSGETWDLLVADLGTHQAMEVIFIVGAYVTTGMAFGTWGLDSIPGSAVLPDADERHAASG</sequence>
<feature type="domain" description="Carboxymuconolactone decarboxylase-like" evidence="1">
    <location>
        <begin position="53"/>
        <end position="127"/>
    </location>
</feature>
<dbReference type="Proteomes" id="UP001168823">
    <property type="component" value="Unassembled WGS sequence"/>
</dbReference>
<evidence type="ECO:0000259" key="1">
    <source>
        <dbReference type="Pfam" id="PF02627"/>
    </source>
</evidence>
<dbReference type="PANTHER" id="PTHR34846">
    <property type="entry name" value="4-CARBOXYMUCONOLACTONE DECARBOXYLASE FAMILY PROTEIN (AFU_ORTHOLOGUE AFUA_6G11590)"/>
    <property type="match status" value="1"/>
</dbReference>
<dbReference type="SUPFAM" id="SSF69118">
    <property type="entry name" value="AhpD-like"/>
    <property type="match status" value="1"/>
</dbReference>
<dbReference type="Gene3D" id="1.20.1290.10">
    <property type="entry name" value="AhpD-like"/>
    <property type="match status" value="1"/>
</dbReference>
<dbReference type="InterPro" id="IPR003779">
    <property type="entry name" value="CMD-like"/>
</dbReference>
<protein>
    <submittedName>
        <fullName evidence="2">Carboxymuconolactone decarboxylase family protein</fullName>
    </submittedName>
</protein>
<dbReference type="EMBL" id="JAUMSQ010000001">
    <property type="protein sequence ID" value="MDO3634156.1"/>
    <property type="molecule type" value="Genomic_DNA"/>
</dbReference>
<evidence type="ECO:0000313" key="2">
    <source>
        <dbReference type="EMBL" id="MDO3634156.1"/>
    </source>
</evidence>
<gene>
    <name evidence="2" type="ORF">Q2100_00175</name>
</gene>
<accession>A0ABT8U8N9</accession>
<dbReference type="Pfam" id="PF02627">
    <property type="entry name" value="CMD"/>
    <property type="match status" value="1"/>
</dbReference>
<name>A0ABT8U8N9_9MYCO</name>
<dbReference type="InterPro" id="IPR029032">
    <property type="entry name" value="AhpD-like"/>
</dbReference>
<evidence type="ECO:0000313" key="3">
    <source>
        <dbReference type="Proteomes" id="UP001168823"/>
    </source>
</evidence>
<reference evidence="2" key="1">
    <citation type="submission" date="2023-07" db="EMBL/GenBank/DDBJ databases">
        <title>Mycolicibacterium sp. nov., a novel bacterial species.</title>
        <authorList>
            <person name="Cao Y."/>
        </authorList>
    </citation>
    <scope>NUCLEOTIDE SEQUENCE</scope>
    <source>
        <strain evidence="2">KC 300</strain>
    </source>
</reference>
<dbReference type="RefSeq" id="WP_302912328.1">
    <property type="nucleotide sequence ID" value="NZ_JAUMSQ010000001.1"/>
</dbReference>
<keyword evidence="3" id="KW-1185">Reference proteome</keyword>
<dbReference type="PANTHER" id="PTHR34846:SF5">
    <property type="entry name" value="CARBOXYMUCONOLACTONE DECARBOXYLASE-LIKE DOMAIN-CONTAINING PROTEIN"/>
    <property type="match status" value="1"/>
</dbReference>
<proteinExistence type="predicted"/>